<dbReference type="CDD" id="cd09158">
    <property type="entry name" value="PLDc_EcCLS_like_2"/>
    <property type="match status" value="1"/>
</dbReference>
<dbReference type="InterPro" id="IPR025202">
    <property type="entry name" value="PLD-like_dom"/>
</dbReference>
<dbReference type="STRING" id="2045.KR76_09760"/>
<dbReference type="EMBL" id="CP009896">
    <property type="protein sequence ID" value="AIY16970.1"/>
    <property type="molecule type" value="Genomic_DNA"/>
</dbReference>
<dbReference type="NCBIfam" id="TIGR04265">
    <property type="entry name" value="bac_cardiolipin"/>
    <property type="match status" value="1"/>
</dbReference>
<dbReference type="CDD" id="cd09152">
    <property type="entry name" value="PLDc_EcCLS_like_1"/>
    <property type="match status" value="1"/>
</dbReference>
<dbReference type="PANTHER" id="PTHR21248:SF22">
    <property type="entry name" value="PHOSPHOLIPASE D"/>
    <property type="match status" value="1"/>
</dbReference>
<keyword evidence="4" id="KW-0812">Transmembrane</keyword>
<evidence type="ECO:0000256" key="2">
    <source>
        <dbReference type="ARBA" id="ARBA00022475"/>
    </source>
</evidence>
<evidence type="ECO:0000256" key="1">
    <source>
        <dbReference type="ARBA" id="ARBA00004236"/>
    </source>
</evidence>
<dbReference type="Proteomes" id="UP000030300">
    <property type="component" value="Chromosome"/>
</dbReference>
<dbReference type="GO" id="GO:0032049">
    <property type="term" value="P:cardiolipin biosynthetic process"/>
    <property type="evidence" value="ECO:0007669"/>
    <property type="project" value="UniProtKB-UniRule"/>
</dbReference>
<accession>A0A0A1DNL1</accession>
<dbReference type="KEGG" id="psim:KR76_09760"/>
<evidence type="ECO:0000256" key="5">
    <source>
        <dbReference type="ARBA" id="ARBA00022737"/>
    </source>
</evidence>
<dbReference type="GO" id="GO:0005886">
    <property type="term" value="C:plasma membrane"/>
    <property type="evidence" value="ECO:0007669"/>
    <property type="project" value="UniProtKB-SubCell"/>
</dbReference>
<name>A0A0A1DNL1_NOCSI</name>
<dbReference type="SUPFAM" id="SSF56024">
    <property type="entry name" value="Phospholipase D/nuclease"/>
    <property type="match status" value="2"/>
</dbReference>
<keyword evidence="6" id="KW-1133">Transmembrane helix</keyword>
<evidence type="ECO:0000256" key="3">
    <source>
        <dbReference type="ARBA" id="ARBA00022679"/>
    </source>
</evidence>
<protein>
    <recommendedName>
        <fullName evidence="8">Cardiolipin synthase</fullName>
        <ecNumber evidence="8">2.7.8.-</ecNumber>
    </recommendedName>
</protein>
<dbReference type="eggNOG" id="COG1502">
    <property type="taxonomic scope" value="Bacteria"/>
</dbReference>
<evidence type="ECO:0000313" key="10">
    <source>
        <dbReference type="Proteomes" id="UP000030300"/>
    </source>
</evidence>
<dbReference type="RefSeq" id="WP_038677944.1">
    <property type="nucleotide sequence ID" value="NZ_BJMC01000008.1"/>
</dbReference>
<proteinExistence type="predicted"/>
<dbReference type="PROSITE" id="PS50035">
    <property type="entry name" value="PLD"/>
    <property type="match status" value="2"/>
</dbReference>
<keyword evidence="3 9" id="KW-0808">Transferase</keyword>
<keyword evidence="2" id="KW-1003">Cell membrane</keyword>
<evidence type="ECO:0000256" key="6">
    <source>
        <dbReference type="ARBA" id="ARBA00022989"/>
    </source>
</evidence>
<evidence type="ECO:0000256" key="4">
    <source>
        <dbReference type="ARBA" id="ARBA00022692"/>
    </source>
</evidence>
<evidence type="ECO:0000256" key="7">
    <source>
        <dbReference type="ARBA" id="ARBA00023136"/>
    </source>
</evidence>
<dbReference type="GeneID" id="96609184"/>
<dbReference type="InterPro" id="IPR001736">
    <property type="entry name" value="PLipase_D/transphosphatidylase"/>
</dbReference>
<evidence type="ECO:0000313" key="9">
    <source>
        <dbReference type="EMBL" id="AIY16970.1"/>
    </source>
</evidence>
<keyword evidence="10" id="KW-1185">Reference proteome</keyword>
<dbReference type="AlphaFoldDB" id="A0A0A1DNL1"/>
<evidence type="ECO:0000256" key="8">
    <source>
        <dbReference type="NCBIfam" id="TIGR04265"/>
    </source>
</evidence>
<keyword evidence="7" id="KW-0472">Membrane</keyword>
<gene>
    <name evidence="9" type="ORF">KR76_09760</name>
</gene>
<dbReference type="InterPro" id="IPR022924">
    <property type="entry name" value="Cardiolipin_synthase"/>
</dbReference>
<dbReference type="HOGENOM" id="CLU_038053_1_0_11"/>
<reference evidence="9 10" key="1">
    <citation type="journal article" date="2015" name="Genome Announc.">
        <title>Complete Genome Sequence of Steroid-Transforming Nocardioides simplex VKM Ac-2033D.</title>
        <authorList>
            <person name="Shtratnikova V.Y."/>
            <person name="Schelkunov M.I."/>
            <person name="Pekov Y.A."/>
            <person name="Fokina V.V."/>
            <person name="Logacheva M.D."/>
            <person name="Sokolov S.L."/>
            <person name="Bragin E.Y."/>
            <person name="Ashapkin V.V."/>
            <person name="Donova M.V."/>
        </authorList>
    </citation>
    <scope>NUCLEOTIDE SEQUENCE [LARGE SCALE GENOMIC DNA]</scope>
    <source>
        <strain evidence="9 10">VKM Ac-2033D</strain>
    </source>
</reference>
<organism evidence="9 10">
    <name type="scientific">Nocardioides simplex</name>
    <name type="common">Arthrobacter simplex</name>
    <dbReference type="NCBI Taxonomy" id="2045"/>
    <lineage>
        <taxon>Bacteria</taxon>
        <taxon>Bacillati</taxon>
        <taxon>Actinomycetota</taxon>
        <taxon>Actinomycetes</taxon>
        <taxon>Propionibacteriales</taxon>
        <taxon>Nocardioidaceae</taxon>
        <taxon>Pimelobacter</taxon>
    </lineage>
</organism>
<keyword evidence="5" id="KW-0677">Repeat</keyword>
<comment type="subcellular location">
    <subcellularLocation>
        <location evidence="1">Cell membrane</location>
    </subcellularLocation>
</comment>
<sequence length="490" mass="55008">MNWPVPTSTLGWIIFGLDLVLRFVALGIIPGNRKPSTGMAWLLLIMIEPIIGFSIFLLLGRTRLGNRRITRQRTAIAAIREQSERLPLSFDSARLPAPMARVADLNQHLGALALTGGNEVQLWPDYRGTIAEMAAEIDRARSHVHIEFYITAWDEVTDPVFQAMIRATDRGVDVRLLFDHIGSRRIPGYKKMVKRLRGTRIAWHPMLPIKPLQGRFRRPDLRNHRKILVVDGSVGFTGSLNLTEPGYNKPANHKLGREWVELMVRLEGPVVGALNSVFASDWYVETGQVVDLVPVFGEPDARPDEVFDVPCQVVPSGPGIVAENNLRMFTTLLYAATERISLTSPYFVPDESLLYAVTTAAERGVAVELFVSEVSDQFLVGHAQASYYRALLEAGVRIYQYPAPYILHSKHFTIDEQVAVVGSSNMDMRSFALNYEVSLMMPDPAVVAKMREVEDTYRALSRELTLADWEQRPARTKYVDNVARLTAALQ</sequence>
<dbReference type="Pfam" id="PF13091">
    <property type="entry name" value="PLDc_2"/>
    <property type="match status" value="2"/>
</dbReference>
<dbReference type="SMART" id="SM00155">
    <property type="entry name" value="PLDc"/>
    <property type="match status" value="2"/>
</dbReference>
<dbReference type="OrthoDB" id="9762009at2"/>
<dbReference type="Gene3D" id="3.30.870.10">
    <property type="entry name" value="Endonuclease Chain A"/>
    <property type="match status" value="2"/>
</dbReference>
<dbReference type="EC" id="2.7.8.-" evidence="8"/>
<dbReference type="GO" id="GO:0008808">
    <property type="term" value="F:cardiolipin synthase activity"/>
    <property type="evidence" value="ECO:0007669"/>
    <property type="project" value="UniProtKB-UniRule"/>
</dbReference>
<dbReference type="PANTHER" id="PTHR21248">
    <property type="entry name" value="CARDIOLIPIN SYNTHASE"/>
    <property type="match status" value="1"/>
</dbReference>